<name>A0A934WKK9_9BURK</name>
<dbReference type="CDD" id="cd14789">
    <property type="entry name" value="Tiki"/>
    <property type="match status" value="1"/>
</dbReference>
<evidence type="ECO:0000256" key="1">
    <source>
        <dbReference type="SAM" id="MobiDB-lite"/>
    </source>
</evidence>
<proteinExistence type="predicted"/>
<gene>
    <name evidence="3" type="ORF">JJB11_07000</name>
</gene>
<comment type="caution">
    <text evidence="3">The sequence shown here is derived from an EMBL/GenBank/DDBJ whole genome shotgun (WGS) entry which is preliminary data.</text>
</comment>
<organism evidence="3 4">
    <name type="scientific">Ramlibacter ginsenosidimutans</name>
    <dbReference type="NCBI Taxonomy" id="502333"/>
    <lineage>
        <taxon>Bacteria</taxon>
        <taxon>Pseudomonadati</taxon>
        <taxon>Pseudomonadota</taxon>
        <taxon>Betaproteobacteria</taxon>
        <taxon>Burkholderiales</taxon>
        <taxon>Comamonadaceae</taxon>
        <taxon>Ramlibacter</taxon>
    </lineage>
</organism>
<reference evidence="3" key="1">
    <citation type="journal article" date="2012" name="J. Microbiol. Biotechnol.">
        <title>Ramlibacter ginsenosidimutans sp. nov., with ginsenoside-converting activity.</title>
        <authorList>
            <person name="Wang L."/>
            <person name="An D.S."/>
            <person name="Kim S.G."/>
            <person name="Jin F.X."/>
            <person name="Kim S.C."/>
            <person name="Lee S.T."/>
            <person name="Im W.T."/>
        </authorList>
    </citation>
    <scope>NUCLEOTIDE SEQUENCE</scope>
    <source>
        <strain evidence="3">KACC 17527</strain>
    </source>
</reference>
<dbReference type="PANTHER" id="PTHR40590">
    <property type="entry name" value="CYTOPLASMIC PROTEIN-RELATED"/>
    <property type="match status" value="1"/>
</dbReference>
<evidence type="ECO:0000313" key="4">
    <source>
        <dbReference type="Proteomes" id="UP000630528"/>
    </source>
</evidence>
<dbReference type="InterPro" id="IPR002816">
    <property type="entry name" value="TraB/PrgY/GumN_fam"/>
</dbReference>
<protein>
    <submittedName>
        <fullName evidence="3">TraB/GumN family protein</fullName>
    </submittedName>
</protein>
<accession>A0A934WKK9</accession>
<sequence length="324" mass="35255">MRFTAPFRTLLCGFVCVFATALAQAQDSCPPHPPSPQDLHAGASRTDVRDRGFLWRLTRGGRTSWLYGTVHASRPDWVRPGPRVQAALAGSEVLALELDPSDPELMRAFSAPADPARVARVTAGLAPRIAALAARECVSATALAHLQPVLQVATLSLEDTRRDGFHPELAIDVMLWALARGAGKDVVALETPASQLAALLPESEAEEHALLDESLREIETGEGRTTLRRLLQAWADNDTPQLASYAKWCQCLDSPQERRYMERLNDERNGPIADKLAVLDASGRPFFAAVGSLHMTGPQALPRLLHERGFQVEPIALAARSTAR</sequence>
<reference evidence="3" key="2">
    <citation type="submission" date="2021-01" db="EMBL/GenBank/DDBJ databases">
        <authorList>
            <person name="Kang M."/>
        </authorList>
    </citation>
    <scope>NUCLEOTIDE SEQUENCE</scope>
    <source>
        <strain evidence="3">KACC 17527</strain>
    </source>
</reference>
<evidence type="ECO:0000313" key="3">
    <source>
        <dbReference type="EMBL" id="MBK6005839.1"/>
    </source>
</evidence>
<dbReference type="Proteomes" id="UP000630528">
    <property type="component" value="Unassembled WGS sequence"/>
</dbReference>
<dbReference type="PANTHER" id="PTHR40590:SF1">
    <property type="entry name" value="CYTOPLASMIC PROTEIN"/>
    <property type="match status" value="1"/>
</dbReference>
<feature type="signal peptide" evidence="2">
    <location>
        <begin position="1"/>
        <end position="25"/>
    </location>
</feature>
<keyword evidence="2" id="KW-0732">Signal</keyword>
<evidence type="ECO:0000256" key="2">
    <source>
        <dbReference type="SAM" id="SignalP"/>
    </source>
</evidence>
<dbReference type="Pfam" id="PF01963">
    <property type="entry name" value="TraB_PrgY_gumN"/>
    <property type="match status" value="1"/>
</dbReference>
<feature type="region of interest" description="Disordered" evidence="1">
    <location>
        <begin position="26"/>
        <end position="45"/>
    </location>
</feature>
<dbReference type="InterPro" id="IPR047111">
    <property type="entry name" value="YbaP-like"/>
</dbReference>
<dbReference type="EMBL" id="JAEPWM010000002">
    <property type="protein sequence ID" value="MBK6005839.1"/>
    <property type="molecule type" value="Genomic_DNA"/>
</dbReference>
<feature type="chain" id="PRO_5037366981" evidence="2">
    <location>
        <begin position="26"/>
        <end position="324"/>
    </location>
</feature>
<dbReference type="RefSeq" id="WP_201167634.1">
    <property type="nucleotide sequence ID" value="NZ_JAEPWM010000002.1"/>
</dbReference>
<keyword evidence="4" id="KW-1185">Reference proteome</keyword>
<dbReference type="AlphaFoldDB" id="A0A934WKK9"/>